<keyword evidence="3" id="KW-1185">Reference proteome</keyword>
<evidence type="ECO:0000313" key="2">
    <source>
        <dbReference type="EMBL" id="EGW34839.1"/>
    </source>
</evidence>
<protein>
    <submittedName>
        <fullName evidence="2">Uncharacterized protein</fullName>
    </submittedName>
</protein>
<feature type="region of interest" description="Disordered" evidence="1">
    <location>
        <begin position="1"/>
        <end position="119"/>
    </location>
</feature>
<feature type="compositionally biased region" description="Acidic residues" evidence="1">
    <location>
        <begin position="26"/>
        <end position="35"/>
    </location>
</feature>
<evidence type="ECO:0000256" key="1">
    <source>
        <dbReference type="SAM" id="MobiDB-lite"/>
    </source>
</evidence>
<name>G3AF50_SPAPN</name>
<evidence type="ECO:0000313" key="3">
    <source>
        <dbReference type="Proteomes" id="UP000000709"/>
    </source>
</evidence>
<dbReference type="GeneID" id="18872255"/>
<dbReference type="Proteomes" id="UP000000709">
    <property type="component" value="Unassembled WGS sequence"/>
</dbReference>
<proteinExistence type="predicted"/>
<feature type="compositionally biased region" description="Low complexity" evidence="1">
    <location>
        <begin position="40"/>
        <end position="50"/>
    </location>
</feature>
<reference evidence="2 3" key="1">
    <citation type="journal article" date="2011" name="Proc. Natl. Acad. Sci. U.S.A.">
        <title>Comparative genomics of xylose-fermenting fungi for enhanced biofuel production.</title>
        <authorList>
            <person name="Wohlbach D.J."/>
            <person name="Kuo A."/>
            <person name="Sato T.K."/>
            <person name="Potts K.M."/>
            <person name="Salamov A.A."/>
            <person name="LaButti K.M."/>
            <person name="Sun H."/>
            <person name="Clum A."/>
            <person name="Pangilinan J.L."/>
            <person name="Lindquist E.A."/>
            <person name="Lucas S."/>
            <person name="Lapidus A."/>
            <person name="Jin M."/>
            <person name="Gunawan C."/>
            <person name="Balan V."/>
            <person name="Dale B.E."/>
            <person name="Jeffries T.W."/>
            <person name="Zinkel R."/>
            <person name="Barry K.W."/>
            <person name="Grigoriev I.V."/>
            <person name="Gasch A.P."/>
        </authorList>
    </citation>
    <scope>NUCLEOTIDE SEQUENCE [LARGE SCALE GENOMIC DNA]</scope>
    <source>
        <strain evidence="3">NRRL Y-27907 / 11-Y1</strain>
    </source>
</reference>
<dbReference type="OrthoDB" id="10615629at2759"/>
<feature type="non-terminal residue" evidence="2">
    <location>
        <position position="405"/>
    </location>
</feature>
<dbReference type="RefSeq" id="XP_007372251.1">
    <property type="nucleotide sequence ID" value="XM_007372189.1"/>
</dbReference>
<dbReference type="HOGENOM" id="CLU_680726_0_0_1"/>
<dbReference type="AlphaFoldDB" id="G3AF50"/>
<dbReference type="EMBL" id="GL996499">
    <property type="protein sequence ID" value="EGW34839.1"/>
    <property type="molecule type" value="Genomic_DNA"/>
</dbReference>
<organism evidence="3">
    <name type="scientific">Spathaspora passalidarum (strain NRRL Y-27907 / 11-Y1)</name>
    <dbReference type="NCBI Taxonomy" id="619300"/>
    <lineage>
        <taxon>Eukaryota</taxon>
        <taxon>Fungi</taxon>
        <taxon>Dikarya</taxon>
        <taxon>Ascomycota</taxon>
        <taxon>Saccharomycotina</taxon>
        <taxon>Pichiomycetes</taxon>
        <taxon>Debaryomycetaceae</taxon>
        <taxon>Spathaspora</taxon>
    </lineage>
</organism>
<dbReference type="InParanoid" id="G3AF50"/>
<gene>
    <name evidence="2" type="ORF">SPAPADRAFT_57934</name>
</gene>
<dbReference type="KEGG" id="spaa:SPAPADRAFT_57934"/>
<accession>G3AF50</accession>
<sequence>MPKRRVVSQPLLSNVKELPDVPNVEPLEEEEEEDLEQMHSNSSKSSSTSVHDSRHEIASQESNIRPPPPSYNNSYNSQYLHSKHSSTYSSNSIEYMLNYPSQKHQEPPQSPDSSYNSVNSLYYTPQEYHASYALDSIEYPKLETSQYRTKQQSDSKNTSYGTYKLHFRPTEYRSSFSDDNMDYLSHEFSNLEIAKSNEDSLFSNPLVDPGSSQEDLYLTISPEETKKQLSPVPEILPKVRKSNSKHKPKPPVFHNSLYSEKHTIIEQVKQRPFSYCLDSKHNYEDSRYPIAPPIKKVQDINKPRATKRNSTLTINTTNTNVNEQRRSVSDLQQYIKTSKEKFNNNRIVSFVREKSKEVTPPKQEMPKVEKKLSFARENTKESVVTSKKEKPRTEKTLPAPPTVPV</sequence>
<feature type="region of interest" description="Disordered" evidence="1">
    <location>
        <begin position="374"/>
        <end position="405"/>
    </location>
</feature>
<feature type="compositionally biased region" description="Basic and acidic residues" evidence="1">
    <location>
        <begin position="374"/>
        <end position="395"/>
    </location>
</feature>